<dbReference type="GO" id="GO:0032259">
    <property type="term" value="P:methylation"/>
    <property type="evidence" value="ECO:0007669"/>
    <property type="project" value="UniProtKB-KW"/>
</dbReference>
<sequence length="194" mass="22521">MLVPTPFAVFFGLLVFFHCSEFLLAAIFMRHELGTTSWLISKPYAKAMGFAVLEFWLEWWLRPGIKGASGGMGLVAWVGLALVLTGEVIRKVGMVTAQGNFTHQIRRQRDPSHQLVTHGIYRWIRHPGYLGWYVWCIGTQVLLCNPVSALAFAFVAWHFFRDRIEYEEYYLRRFFGPAYDEYARRTPTWIPLIP</sequence>
<evidence type="ECO:0000256" key="5">
    <source>
        <dbReference type="ARBA" id="ARBA00022679"/>
    </source>
</evidence>
<keyword evidence="12" id="KW-1185">Reference proteome</keyword>
<organism evidence="11 12">
    <name type="scientific">Edaphochlamys debaryana</name>
    <dbReference type="NCBI Taxonomy" id="47281"/>
    <lineage>
        <taxon>Eukaryota</taxon>
        <taxon>Viridiplantae</taxon>
        <taxon>Chlorophyta</taxon>
        <taxon>core chlorophytes</taxon>
        <taxon>Chlorophyceae</taxon>
        <taxon>CS clade</taxon>
        <taxon>Chlamydomonadales</taxon>
        <taxon>Chlamydomonadales incertae sedis</taxon>
        <taxon>Edaphochlamys</taxon>
    </lineage>
</organism>
<dbReference type="InterPro" id="IPR025770">
    <property type="entry name" value="PPMT_MeTrfase"/>
</dbReference>
<evidence type="ECO:0000256" key="4">
    <source>
        <dbReference type="ARBA" id="ARBA00022603"/>
    </source>
</evidence>
<dbReference type="PANTHER" id="PTHR12714:SF9">
    <property type="entry name" value="PROTEIN-S-ISOPRENYLCYSTEINE O-METHYLTRANSFERASE"/>
    <property type="match status" value="1"/>
</dbReference>
<name>A0A835Y0J8_9CHLO</name>
<evidence type="ECO:0000256" key="9">
    <source>
        <dbReference type="ARBA" id="ARBA00023136"/>
    </source>
</evidence>
<comment type="caution">
    <text evidence="10">Lacks conserved residue(s) required for the propagation of feature annotation.</text>
</comment>
<dbReference type="GO" id="GO:0004671">
    <property type="term" value="F:protein C-terminal S-isoprenylcysteine carboxyl O-methyltransferase activity"/>
    <property type="evidence" value="ECO:0007669"/>
    <property type="project" value="UniProtKB-EC"/>
</dbReference>
<accession>A0A835Y0J8</accession>
<dbReference type="EMBL" id="JAEHOE010000036">
    <property type="protein sequence ID" value="KAG2493683.1"/>
    <property type="molecule type" value="Genomic_DNA"/>
</dbReference>
<dbReference type="PANTHER" id="PTHR12714">
    <property type="entry name" value="PROTEIN-S ISOPRENYLCYSTEINE O-METHYLTRANSFERASE"/>
    <property type="match status" value="1"/>
</dbReference>
<keyword evidence="4 10" id="KW-0489">Methyltransferase</keyword>
<keyword evidence="7 10" id="KW-0812">Transmembrane</keyword>
<evidence type="ECO:0000313" key="11">
    <source>
        <dbReference type="EMBL" id="KAG2493683.1"/>
    </source>
</evidence>
<dbReference type="OrthoDB" id="422086at2759"/>
<dbReference type="EC" id="2.1.1.100" evidence="3 10"/>
<evidence type="ECO:0000313" key="12">
    <source>
        <dbReference type="Proteomes" id="UP000612055"/>
    </source>
</evidence>
<evidence type="ECO:0000256" key="10">
    <source>
        <dbReference type="RuleBase" id="RU362022"/>
    </source>
</evidence>
<evidence type="ECO:0000256" key="2">
    <source>
        <dbReference type="ARBA" id="ARBA00009140"/>
    </source>
</evidence>
<protein>
    <recommendedName>
        <fullName evidence="3 10">Protein-S-isoprenylcysteine O-methyltransferase</fullName>
        <ecNumber evidence="3 10">2.1.1.100</ecNumber>
    </recommendedName>
</protein>
<evidence type="ECO:0000256" key="3">
    <source>
        <dbReference type="ARBA" id="ARBA00012151"/>
    </source>
</evidence>
<dbReference type="Gene3D" id="1.20.120.1630">
    <property type="match status" value="1"/>
</dbReference>
<proteinExistence type="inferred from homology"/>
<dbReference type="InterPro" id="IPR007269">
    <property type="entry name" value="ICMT_MeTrfase"/>
</dbReference>
<gene>
    <name evidence="11" type="ORF">HYH03_008197</name>
</gene>
<keyword evidence="10" id="KW-0256">Endoplasmic reticulum</keyword>
<comment type="cofactor">
    <cofactor evidence="10">
        <name>Zn(2+)</name>
        <dbReference type="ChEBI" id="CHEBI:29105"/>
    </cofactor>
    <text evidence="10">Divalent metal cations. Probably Zn(2+).</text>
</comment>
<dbReference type="AlphaFoldDB" id="A0A835Y0J8"/>
<comment type="caution">
    <text evidence="11">The sequence shown here is derived from an EMBL/GenBank/DDBJ whole genome shotgun (WGS) entry which is preliminary data.</text>
</comment>
<evidence type="ECO:0000256" key="6">
    <source>
        <dbReference type="ARBA" id="ARBA00022691"/>
    </source>
</evidence>
<keyword evidence="5" id="KW-0808">Transferase</keyword>
<dbReference type="Pfam" id="PF04140">
    <property type="entry name" value="ICMT"/>
    <property type="match status" value="1"/>
</dbReference>
<feature type="transmembrane region" description="Helical" evidence="10">
    <location>
        <begin position="132"/>
        <end position="160"/>
    </location>
</feature>
<comment type="catalytic activity">
    <reaction evidence="10">
        <text>[protein]-C-terminal S-[(2E,6E)-farnesyl]-L-cysteine + S-adenosyl-L-methionine = [protein]-C-terminal S-[(2E,6E)-farnesyl]-L-cysteine methyl ester + S-adenosyl-L-homocysteine</text>
        <dbReference type="Rhea" id="RHEA:21672"/>
        <dbReference type="Rhea" id="RHEA-COMP:12125"/>
        <dbReference type="Rhea" id="RHEA-COMP:12126"/>
        <dbReference type="ChEBI" id="CHEBI:57856"/>
        <dbReference type="ChEBI" id="CHEBI:59789"/>
        <dbReference type="ChEBI" id="CHEBI:90510"/>
        <dbReference type="ChEBI" id="CHEBI:90511"/>
        <dbReference type="EC" id="2.1.1.100"/>
    </reaction>
</comment>
<feature type="transmembrane region" description="Helical" evidence="10">
    <location>
        <begin position="67"/>
        <end position="84"/>
    </location>
</feature>
<keyword evidence="9 10" id="KW-0472">Membrane</keyword>
<dbReference type="PROSITE" id="PS51564">
    <property type="entry name" value="SAM_ICMT"/>
    <property type="match status" value="1"/>
</dbReference>
<reference evidence="11" key="1">
    <citation type="journal article" date="2020" name="bioRxiv">
        <title>Comparative genomics of Chlamydomonas.</title>
        <authorList>
            <person name="Craig R.J."/>
            <person name="Hasan A.R."/>
            <person name="Ness R.W."/>
            <person name="Keightley P.D."/>
        </authorList>
    </citation>
    <scope>NUCLEOTIDE SEQUENCE</scope>
    <source>
        <strain evidence="11">CCAP 11/70</strain>
    </source>
</reference>
<keyword evidence="8 10" id="KW-1133">Transmembrane helix</keyword>
<evidence type="ECO:0000256" key="7">
    <source>
        <dbReference type="ARBA" id="ARBA00022692"/>
    </source>
</evidence>
<dbReference type="Proteomes" id="UP000612055">
    <property type="component" value="Unassembled WGS sequence"/>
</dbReference>
<comment type="similarity">
    <text evidence="2 10">Belongs to the class VI-like SAM-binding methyltransferase superfamily. Isoprenylcysteine carboxyl methyltransferase family.</text>
</comment>
<evidence type="ECO:0000256" key="1">
    <source>
        <dbReference type="ARBA" id="ARBA00004141"/>
    </source>
</evidence>
<evidence type="ECO:0000256" key="8">
    <source>
        <dbReference type="ARBA" id="ARBA00022989"/>
    </source>
</evidence>
<keyword evidence="6 10" id="KW-0949">S-adenosyl-L-methionine</keyword>
<comment type="subcellular location">
    <subcellularLocation>
        <location evidence="10">Endoplasmic reticulum membrane</location>
        <topology evidence="10">Multi-pass membrane protein</topology>
    </subcellularLocation>
    <subcellularLocation>
        <location evidence="1">Membrane</location>
        <topology evidence="1">Multi-pass membrane protein</topology>
    </subcellularLocation>
</comment>
<dbReference type="GO" id="GO:0005789">
    <property type="term" value="C:endoplasmic reticulum membrane"/>
    <property type="evidence" value="ECO:0007669"/>
    <property type="project" value="UniProtKB-SubCell"/>
</dbReference>
<feature type="transmembrane region" description="Helical" evidence="10">
    <location>
        <begin position="6"/>
        <end position="31"/>
    </location>
</feature>